<dbReference type="AlphaFoldDB" id="A0A1S1YWN3"/>
<accession>A0A1S1YWN3</accession>
<dbReference type="Proteomes" id="UP000179797">
    <property type="component" value="Unassembled WGS sequence"/>
</dbReference>
<dbReference type="InterPro" id="IPR027375">
    <property type="entry name" value="DKNYY"/>
</dbReference>
<evidence type="ECO:0000313" key="1">
    <source>
        <dbReference type="EMBL" id="OHX65414.1"/>
    </source>
</evidence>
<dbReference type="EMBL" id="JRYR02000001">
    <property type="protein sequence ID" value="OHX65414.1"/>
    <property type="molecule type" value="Genomic_DNA"/>
</dbReference>
<organism evidence="1 2">
    <name type="scientific">Flammeovirga pacifica</name>
    <dbReference type="NCBI Taxonomy" id="915059"/>
    <lineage>
        <taxon>Bacteria</taxon>
        <taxon>Pseudomonadati</taxon>
        <taxon>Bacteroidota</taxon>
        <taxon>Cytophagia</taxon>
        <taxon>Cytophagales</taxon>
        <taxon>Flammeovirgaceae</taxon>
        <taxon>Flammeovirga</taxon>
    </lineage>
</organism>
<proteinExistence type="predicted"/>
<name>A0A1S1YWN3_FLAPC</name>
<evidence type="ECO:0008006" key="3">
    <source>
        <dbReference type="Google" id="ProtNLM"/>
    </source>
</evidence>
<keyword evidence="2" id="KW-1185">Reference proteome</keyword>
<reference evidence="1 2" key="1">
    <citation type="journal article" date="2012" name="Int. J. Syst. Evol. Microbiol.">
        <title>Flammeovirga pacifica sp. nov., isolated from deep-sea sediment.</title>
        <authorList>
            <person name="Xu H."/>
            <person name="Fu Y."/>
            <person name="Yang N."/>
            <person name="Ding Z."/>
            <person name="Lai Q."/>
            <person name="Zeng R."/>
        </authorList>
    </citation>
    <scope>NUCLEOTIDE SEQUENCE [LARGE SCALE GENOMIC DNA]</scope>
    <source>
        <strain evidence="2">DSM 24597 / LMG 26175 / WPAGA1</strain>
    </source>
</reference>
<dbReference type="Pfam" id="PF13644">
    <property type="entry name" value="DKNYY"/>
    <property type="match status" value="2"/>
</dbReference>
<dbReference type="STRING" id="915059.NH26_03145"/>
<protein>
    <recommendedName>
        <fullName evidence="3">DKNYY family protein</fullName>
    </recommendedName>
</protein>
<sequence length="350" mass="41176">MLLSLIGMACSPYKGPVDKSISTSYYYSKKKGMICYSWMGNWFELGSIHFKADIESFEVLAEYYAKDKNHSYYKSENIDHEVDHASFRADYLFCYDKNNVYVPLKYVSDNYLDEAEKGHFLKPIKGANPTTFEDMDDGWSKDDKYIFYRYNPTELDRNSFEIINKAFVKDKDKVFALEFDKMIPTNIDVLSVKKLNERYVFDSENVYDYQEYIDGEKVGSLLTIPYSNPKNIYIKEEKYLFVEERVFYDDTELVGVHSATFKIDTKDNMYALDKNKVYYFGEEIAQADPKSFTILDYWIYAKDSKRVFYEGKEIKGADVETFGPVENDKTSFPMHKDKNHIYKNGEVFTE</sequence>
<gene>
    <name evidence="1" type="ORF">NH26_03145</name>
</gene>
<evidence type="ECO:0000313" key="2">
    <source>
        <dbReference type="Proteomes" id="UP000179797"/>
    </source>
</evidence>
<comment type="caution">
    <text evidence="1">The sequence shown here is derived from an EMBL/GenBank/DDBJ whole genome shotgun (WGS) entry which is preliminary data.</text>
</comment>